<evidence type="ECO:0000313" key="6">
    <source>
        <dbReference type="Proteomes" id="UP000287547"/>
    </source>
</evidence>
<proteinExistence type="predicted"/>
<reference evidence="5 6" key="1">
    <citation type="submission" date="2018-05" db="EMBL/GenBank/DDBJ databases">
        <title>Evolution of GPA BGCs.</title>
        <authorList>
            <person name="Waglechner N."/>
            <person name="Wright G.D."/>
        </authorList>
    </citation>
    <scope>NUCLEOTIDE SEQUENCE [LARGE SCALE GENOMIC DNA]</scope>
    <source>
        <strain evidence="5 6">A82846</strain>
    </source>
</reference>
<feature type="chain" id="PRO_5019220641" description="Ig-like domain (Group 3)" evidence="4">
    <location>
        <begin position="27"/>
        <end position="790"/>
    </location>
</feature>
<evidence type="ECO:0000256" key="1">
    <source>
        <dbReference type="ARBA" id="ARBA00022723"/>
    </source>
</evidence>
<dbReference type="SUPFAM" id="SSF49503">
    <property type="entry name" value="Cupredoxins"/>
    <property type="match status" value="1"/>
</dbReference>
<dbReference type="EMBL" id="QHKI01000004">
    <property type="protein sequence ID" value="RSM88512.1"/>
    <property type="molecule type" value="Genomic_DNA"/>
</dbReference>
<feature type="signal peptide" evidence="4">
    <location>
        <begin position="1"/>
        <end position="26"/>
    </location>
</feature>
<dbReference type="OrthoDB" id="5243170at2"/>
<dbReference type="InterPro" id="IPR008972">
    <property type="entry name" value="Cupredoxin"/>
</dbReference>
<dbReference type="SUPFAM" id="SSF81296">
    <property type="entry name" value="E set domains"/>
    <property type="match status" value="1"/>
</dbReference>
<evidence type="ECO:0000256" key="2">
    <source>
        <dbReference type="ARBA" id="ARBA00023008"/>
    </source>
</evidence>
<gene>
    <name evidence="5" type="ORF">DMH04_07660</name>
</gene>
<evidence type="ECO:0000256" key="4">
    <source>
        <dbReference type="SAM" id="SignalP"/>
    </source>
</evidence>
<feature type="region of interest" description="Disordered" evidence="3">
    <location>
        <begin position="240"/>
        <end position="260"/>
    </location>
</feature>
<protein>
    <recommendedName>
        <fullName evidence="7">Ig-like domain (Group 3)</fullName>
    </recommendedName>
</protein>
<dbReference type="GO" id="GO:0046872">
    <property type="term" value="F:metal ion binding"/>
    <property type="evidence" value="ECO:0007669"/>
    <property type="project" value="UniProtKB-KW"/>
</dbReference>
<name>A0A428ZK84_KIBAR</name>
<dbReference type="Gene3D" id="3.30.1920.20">
    <property type="match status" value="2"/>
</dbReference>
<dbReference type="InterPro" id="IPR028871">
    <property type="entry name" value="BlueCu_1_BS"/>
</dbReference>
<dbReference type="AlphaFoldDB" id="A0A428ZK84"/>
<dbReference type="NCBIfam" id="NF047446">
    <property type="entry name" value="barrel_OmpL47"/>
    <property type="match status" value="6"/>
</dbReference>
<evidence type="ECO:0008006" key="7">
    <source>
        <dbReference type="Google" id="ProtNLM"/>
    </source>
</evidence>
<accession>A0A428ZK84</accession>
<dbReference type="RefSeq" id="WP_051794018.1">
    <property type="nucleotide sequence ID" value="NZ_QHKI01000004.1"/>
</dbReference>
<dbReference type="InterPro" id="IPR058094">
    <property type="entry name" value="Ig-like_OmpL47-like"/>
</dbReference>
<dbReference type="InterPro" id="IPR013783">
    <property type="entry name" value="Ig-like_fold"/>
</dbReference>
<dbReference type="Proteomes" id="UP000287547">
    <property type="component" value="Unassembled WGS sequence"/>
</dbReference>
<dbReference type="PROSITE" id="PS00196">
    <property type="entry name" value="COPPER_BLUE"/>
    <property type="match status" value="1"/>
</dbReference>
<dbReference type="Gene3D" id="2.60.40.420">
    <property type="entry name" value="Cupredoxins - blue copper proteins"/>
    <property type="match status" value="1"/>
</dbReference>
<keyword evidence="2" id="KW-0186">Copper</keyword>
<comment type="caution">
    <text evidence="5">The sequence shown here is derived from an EMBL/GenBank/DDBJ whole genome shotgun (WGS) entry which is preliminary data.</text>
</comment>
<evidence type="ECO:0000256" key="3">
    <source>
        <dbReference type="SAM" id="MobiDB-lite"/>
    </source>
</evidence>
<evidence type="ECO:0000313" key="5">
    <source>
        <dbReference type="EMBL" id="RSM88512.1"/>
    </source>
</evidence>
<dbReference type="Gene3D" id="2.60.40.10">
    <property type="entry name" value="Immunoglobulins"/>
    <property type="match status" value="4"/>
</dbReference>
<keyword evidence="1" id="KW-0479">Metal-binding</keyword>
<dbReference type="InterPro" id="IPR014756">
    <property type="entry name" value="Ig_E-set"/>
</dbReference>
<sequence>MIRRLIAGVAGALMVTSIAVAIPASAVPAPAPAPPPQPVQAQEQVLTWTADNDQTRYKTQPSTAVAGVTKIIFENSLRTGSTITHTLTFDQETPGYNHDVALNIVASPGDENEGYWEATVTLTKGKYRFHCTFPGHTAMQGELIVTDGGPDTTPPTVNATVTGTKDTNGNYVGKATVAVNASDAQSGVKSVEYQIDDQSWQPYTQPFDVTAVGDHSVQYRATDNAGNVSPTGSTQFRVVEPPRDSTPPTVNATVTGDKDPQGNYINKATVALTATDTESGVKSTEYKVDNGNWTPYTAPVEVTGNGMHMVSYRATDNANNVSPEGMVHITIVAPPDTTPPTVNATVAGDKDPQGNYINKATVTVTATDAQSGIKSTEYKVDNGNWTPYTAPVEVTTAGAHTVAYRATDNANNVSPEGSVNFTVVIPPVDTTPPTTNATVAGDKDPQGNYITKATVTVTATDSQSGVKSTEYKLDSGNWTPYTAPVEVTALGAHTVTYRATDNQNNVAPEKTVNFTVVEAPRDTTPPTVTSAVAGDKDPNGNYISKATVTITATDAESGVKSTEYKLDSGNWTPYTAPVEVTAAGAHMIHYRATDNAGNVSAEGMASFTIVAAPDTTAPVTNATVAGPKDPNGNYIDSAAVTITATDSQSGVQLIEYSLDNGNWQQYLNTFPVSAKGAHTVKYRASDNAGNVAPEKSVSFTVVEPGSDACPNSDTRETVIIERDDTGVANVDTGNGCTVSDLVDQYRDWPSHGEFVRHVDTVTAELVTRGVLSRRDAGTIVRAASRSDIGR</sequence>
<dbReference type="GO" id="GO:0005975">
    <property type="term" value="P:carbohydrate metabolic process"/>
    <property type="evidence" value="ECO:0007669"/>
    <property type="project" value="UniProtKB-ARBA"/>
</dbReference>
<organism evidence="5 6">
    <name type="scientific">Kibdelosporangium aridum</name>
    <dbReference type="NCBI Taxonomy" id="2030"/>
    <lineage>
        <taxon>Bacteria</taxon>
        <taxon>Bacillati</taxon>
        <taxon>Actinomycetota</taxon>
        <taxon>Actinomycetes</taxon>
        <taxon>Pseudonocardiales</taxon>
        <taxon>Pseudonocardiaceae</taxon>
        <taxon>Kibdelosporangium</taxon>
    </lineage>
</organism>
<keyword evidence="4" id="KW-0732">Signal</keyword>